<gene>
    <name evidence="1" type="ORF">FF041_16270</name>
</gene>
<dbReference type="AlphaFoldDB" id="A0A646KHT5"/>
<dbReference type="RefSeq" id="WP_153523451.1">
    <property type="nucleotide sequence ID" value="NZ_JBEPDZ010000020.1"/>
</dbReference>
<organism evidence="1 2">
    <name type="scientific">Streptomyces jumonjinensis</name>
    <dbReference type="NCBI Taxonomy" id="1945"/>
    <lineage>
        <taxon>Bacteria</taxon>
        <taxon>Bacillati</taxon>
        <taxon>Actinomycetota</taxon>
        <taxon>Actinomycetes</taxon>
        <taxon>Kitasatosporales</taxon>
        <taxon>Streptomycetaceae</taxon>
        <taxon>Streptomyces</taxon>
    </lineage>
</organism>
<proteinExistence type="predicted"/>
<evidence type="ECO:0000313" key="2">
    <source>
        <dbReference type="Proteomes" id="UP000419138"/>
    </source>
</evidence>
<reference evidence="1 2" key="1">
    <citation type="submission" date="2019-05" db="EMBL/GenBank/DDBJ databases">
        <title>Comparative genomics and metabolomics analyses of clavulanic acid producing Streptomyces species provides insight into specialized metabolism and evolution of beta-lactam biosynthetic gene clusters.</title>
        <authorList>
            <person name="Moore M.A."/>
            <person name="Cruz-Morales P."/>
            <person name="Barona Gomez F."/>
            <person name="Kapil T."/>
        </authorList>
    </citation>
    <scope>NUCLEOTIDE SEQUENCE [LARGE SCALE GENOMIC DNA]</scope>
    <source>
        <strain evidence="1 2">NRRL 5741</strain>
    </source>
</reference>
<name>A0A646KHT5_STRJU</name>
<evidence type="ECO:0008006" key="3">
    <source>
        <dbReference type="Google" id="ProtNLM"/>
    </source>
</evidence>
<sequence>MKDTTKRAVRTALQTGVALAAALPGIVAASGVPETLPWVASALAIAGGAARVMALPAVEQLLDRFGIGMVDGGSASRR</sequence>
<dbReference type="EMBL" id="VCLA01000136">
    <property type="protein sequence ID" value="MQT01708.1"/>
    <property type="molecule type" value="Genomic_DNA"/>
</dbReference>
<dbReference type="Proteomes" id="UP000419138">
    <property type="component" value="Unassembled WGS sequence"/>
</dbReference>
<accession>A0A646KHT5</accession>
<comment type="caution">
    <text evidence="1">The sequence shown here is derived from an EMBL/GenBank/DDBJ whole genome shotgun (WGS) entry which is preliminary data.</text>
</comment>
<evidence type="ECO:0000313" key="1">
    <source>
        <dbReference type="EMBL" id="MQT01708.1"/>
    </source>
</evidence>
<protein>
    <recommendedName>
        <fullName evidence="3">Holin</fullName>
    </recommendedName>
</protein>
<keyword evidence="2" id="KW-1185">Reference proteome</keyword>